<sequence>MAFSIWYSVPYWAILALYMVLTIIEWRNSGDKRILQFIRIISTVAFLAFFGLRAYVGYDCHVYYAIYEELVPIFKEGYTDNWSNPWYEPGFICYASVVKWISGDYSVFVFISATIDIIILNSFFKRYSTNYAFGFLVLLTMHPVMEIELMRNVKSLMLFLLAVPYIAQRRFWPFALLMALAFTFHTSTIFLFPLFFFVHKPMPKKVFIILFILCNALYLSQIDFLKPAIQAAANLLGGKYAPMTELYLESDLYGASRGISIGYIERFVTSLLIIAYYNKLLAQKQSNVIFINMFGIFLVVVLVFNGISIIAERVGLLFLVSYWILWPALFCCFQRMSNRILFFGCICLYASLRITSITSNAIYKYENIVFQHDSQLERELVKERYAGDIVGN</sequence>
<dbReference type="Pfam" id="PF14897">
    <property type="entry name" value="EpsG"/>
    <property type="match status" value="1"/>
</dbReference>
<feature type="transmembrane region" description="Helical" evidence="1">
    <location>
        <begin position="340"/>
        <end position="363"/>
    </location>
</feature>
<organism evidence="2 3">
    <name type="scientific">Alistipes ihumii AP11</name>
    <dbReference type="NCBI Taxonomy" id="1211813"/>
    <lineage>
        <taxon>Bacteria</taxon>
        <taxon>Pseudomonadati</taxon>
        <taxon>Bacteroidota</taxon>
        <taxon>Bacteroidia</taxon>
        <taxon>Bacteroidales</taxon>
        <taxon>Rikenellaceae</taxon>
        <taxon>Alistipes</taxon>
    </lineage>
</organism>
<keyword evidence="1" id="KW-0472">Membrane</keyword>
<keyword evidence="1" id="KW-0812">Transmembrane</keyword>
<feature type="transmembrane region" description="Helical" evidence="1">
    <location>
        <begin position="131"/>
        <end position="151"/>
    </location>
</feature>
<dbReference type="Proteomes" id="UP001059295">
    <property type="component" value="Chromosome"/>
</dbReference>
<feature type="transmembrane region" description="Helical" evidence="1">
    <location>
        <begin position="258"/>
        <end position="277"/>
    </location>
</feature>
<dbReference type="GeneID" id="82892265"/>
<reference evidence="2" key="1">
    <citation type="journal article" date="2022" name="Cell">
        <title>Design, construction, and in vivo augmentation of a complex gut microbiome.</title>
        <authorList>
            <person name="Cheng A.G."/>
            <person name="Ho P.Y."/>
            <person name="Aranda-Diaz A."/>
            <person name="Jain S."/>
            <person name="Yu F.B."/>
            <person name="Meng X."/>
            <person name="Wang M."/>
            <person name="Iakiviak M."/>
            <person name="Nagashima K."/>
            <person name="Zhao A."/>
            <person name="Murugkar P."/>
            <person name="Patil A."/>
            <person name="Atabakhsh K."/>
            <person name="Weakley A."/>
            <person name="Yan J."/>
            <person name="Brumbaugh A.R."/>
            <person name="Higginbottom S."/>
            <person name="Dimas A."/>
            <person name="Shiver A.L."/>
            <person name="Deutschbauer A."/>
            <person name="Neff N."/>
            <person name="Sonnenburg J.L."/>
            <person name="Huang K.C."/>
            <person name="Fischbach M.A."/>
        </authorList>
    </citation>
    <scope>NUCLEOTIDE SEQUENCE</scope>
    <source>
        <strain evidence="2">AP11</strain>
    </source>
</reference>
<dbReference type="EMBL" id="CP102294">
    <property type="protein sequence ID" value="UWN57150.1"/>
    <property type="molecule type" value="Genomic_DNA"/>
</dbReference>
<keyword evidence="3" id="KW-1185">Reference proteome</keyword>
<evidence type="ECO:0000256" key="1">
    <source>
        <dbReference type="SAM" id="Phobius"/>
    </source>
</evidence>
<gene>
    <name evidence="2" type="ORF">NQ491_10985</name>
</gene>
<evidence type="ECO:0000313" key="3">
    <source>
        <dbReference type="Proteomes" id="UP001059295"/>
    </source>
</evidence>
<name>A0ABY5UYX6_9BACT</name>
<feature type="transmembrane region" description="Helical" evidence="1">
    <location>
        <begin position="36"/>
        <end position="56"/>
    </location>
</feature>
<accession>A0ABY5UYX6</accession>
<proteinExistence type="predicted"/>
<protein>
    <submittedName>
        <fullName evidence="2">EpsG family protein</fullName>
    </submittedName>
</protein>
<feature type="transmembrane region" description="Helical" evidence="1">
    <location>
        <begin position="171"/>
        <end position="198"/>
    </location>
</feature>
<keyword evidence="1" id="KW-1133">Transmembrane helix</keyword>
<dbReference type="RefSeq" id="WP_019245487.1">
    <property type="nucleotide sequence ID" value="NZ_CAPH01000009.1"/>
</dbReference>
<feature type="transmembrane region" description="Helical" evidence="1">
    <location>
        <begin position="289"/>
        <end position="310"/>
    </location>
</feature>
<feature type="transmembrane region" description="Helical" evidence="1">
    <location>
        <begin position="316"/>
        <end position="333"/>
    </location>
</feature>
<feature type="transmembrane region" description="Helical" evidence="1">
    <location>
        <begin position="105"/>
        <end position="124"/>
    </location>
</feature>
<evidence type="ECO:0000313" key="2">
    <source>
        <dbReference type="EMBL" id="UWN57150.1"/>
    </source>
</evidence>
<feature type="transmembrane region" description="Helical" evidence="1">
    <location>
        <begin position="205"/>
        <end position="222"/>
    </location>
</feature>
<dbReference type="InterPro" id="IPR049458">
    <property type="entry name" value="EpsG-like"/>
</dbReference>
<feature type="transmembrane region" description="Helical" evidence="1">
    <location>
        <begin position="6"/>
        <end position="24"/>
    </location>
</feature>